<organism evidence="2 3">
    <name type="scientific">Myxococcus landrumensis</name>
    <dbReference type="NCBI Taxonomy" id="2813577"/>
    <lineage>
        <taxon>Bacteria</taxon>
        <taxon>Pseudomonadati</taxon>
        <taxon>Myxococcota</taxon>
        <taxon>Myxococcia</taxon>
        <taxon>Myxococcales</taxon>
        <taxon>Cystobacterineae</taxon>
        <taxon>Myxococcaceae</taxon>
        <taxon>Myxococcus</taxon>
    </lineage>
</organism>
<evidence type="ECO:0000313" key="2">
    <source>
        <dbReference type="EMBL" id="QSQ18575.1"/>
    </source>
</evidence>
<accession>A0ABX7NII4</accession>
<evidence type="ECO:0008006" key="4">
    <source>
        <dbReference type="Google" id="ProtNLM"/>
    </source>
</evidence>
<dbReference type="RefSeq" id="WP_206720167.1">
    <property type="nucleotide sequence ID" value="NZ_CP071091.1"/>
</dbReference>
<keyword evidence="1" id="KW-1133">Transmembrane helix</keyword>
<proteinExistence type="predicted"/>
<keyword evidence="1" id="KW-0812">Transmembrane</keyword>
<keyword evidence="3" id="KW-1185">Reference proteome</keyword>
<feature type="transmembrane region" description="Helical" evidence="1">
    <location>
        <begin position="173"/>
        <end position="193"/>
    </location>
</feature>
<sequence>MVSPPKSDSLPKPIRFAAITCMVLAALTGWAAISEATELAHFFESRSRRMEAGSPVLLGNDPADFQRLLEAQYQALEPMREPRALLMGVLAIACAVVFVSAGRILRPHGMPLERIRLMLGRAAIAVAVLRTIDGAQWAVVARRTSSAVSQMLIKRPEYQDPAAAEMVSTVTQMMSLGFTVAGTALIAGTFALLGQFFRSDSVRAALVTRDRPAADS</sequence>
<name>A0ABX7NII4_9BACT</name>
<dbReference type="EMBL" id="CP071091">
    <property type="protein sequence ID" value="QSQ18575.1"/>
    <property type="molecule type" value="Genomic_DNA"/>
</dbReference>
<protein>
    <recommendedName>
        <fullName evidence="4">DUF2975 domain-containing protein</fullName>
    </recommendedName>
</protein>
<gene>
    <name evidence="2" type="ORF">JY572_39390</name>
</gene>
<evidence type="ECO:0000313" key="3">
    <source>
        <dbReference type="Proteomes" id="UP000663090"/>
    </source>
</evidence>
<reference evidence="2 3" key="1">
    <citation type="submission" date="2021-02" db="EMBL/GenBank/DDBJ databases">
        <title>De Novo genome assembly of isolated myxobacteria.</title>
        <authorList>
            <person name="Stevens D.C."/>
        </authorList>
    </citation>
    <scope>NUCLEOTIDE SEQUENCE [LARGE SCALE GENOMIC DNA]</scope>
    <source>
        <strain evidence="2 3">SCHIC003</strain>
    </source>
</reference>
<dbReference type="Proteomes" id="UP000663090">
    <property type="component" value="Chromosome"/>
</dbReference>
<feature type="transmembrane region" description="Helical" evidence="1">
    <location>
        <begin position="84"/>
        <end position="105"/>
    </location>
</feature>
<evidence type="ECO:0000256" key="1">
    <source>
        <dbReference type="SAM" id="Phobius"/>
    </source>
</evidence>
<keyword evidence="1" id="KW-0472">Membrane</keyword>